<protein>
    <submittedName>
        <fullName evidence="3">SDR family oxidoreductase</fullName>
    </submittedName>
</protein>
<dbReference type="PANTHER" id="PTHR43639:SF1">
    <property type="entry name" value="SHORT-CHAIN DEHYDROGENASE_REDUCTASE FAMILY PROTEIN"/>
    <property type="match status" value="1"/>
</dbReference>
<dbReference type="PANTHER" id="PTHR43639">
    <property type="entry name" value="OXIDOREDUCTASE, SHORT-CHAIN DEHYDROGENASE/REDUCTASE FAMILY (AFU_ORTHOLOGUE AFUA_5G02870)"/>
    <property type="match status" value="1"/>
</dbReference>
<dbReference type="InterPro" id="IPR002347">
    <property type="entry name" value="SDR_fam"/>
</dbReference>
<comment type="caution">
    <text evidence="3">The sequence shown here is derived from an EMBL/GenBank/DDBJ whole genome shotgun (WGS) entry which is preliminary data.</text>
</comment>
<dbReference type="PROSITE" id="PS00061">
    <property type="entry name" value="ADH_SHORT"/>
    <property type="match status" value="1"/>
</dbReference>
<accession>A0ABT5BY71</accession>
<dbReference type="InterPro" id="IPR036291">
    <property type="entry name" value="NAD(P)-bd_dom_sf"/>
</dbReference>
<keyword evidence="4" id="KW-1185">Reference proteome</keyword>
<keyword evidence="2" id="KW-0560">Oxidoreductase</keyword>
<evidence type="ECO:0000256" key="1">
    <source>
        <dbReference type="ARBA" id="ARBA00006484"/>
    </source>
</evidence>
<evidence type="ECO:0000313" key="4">
    <source>
        <dbReference type="Proteomes" id="UP001217485"/>
    </source>
</evidence>
<organism evidence="3 4">
    <name type="scientific">Sorangium atrum</name>
    <dbReference type="NCBI Taxonomy" id="2995308"/>
    <lineage>
        <taxon>Bacteria</taxon>
        <taxon>Pseudomonadati</taxon>
        <taxon>Myxococcota</taxon>
        <taxon>Polyangia</taxon>
        <taxon>Polyangiales</taxon>
        <taxon>Polyangiaceae</taxon>
        <taxon>Sorangium</taxon>
    </lineage>
</organism>
<name>A0ABT5BY71_9BACT</name>
<evidence type="ECO:0000256" key="2">
    <source>
        <dbReference type="ARBA" id="ARBA00023002"/>
    </source>
</evidence>
<dbReference type="RefSeq" id="WP_272096057.1">
    <property type="nucleotide sequence ID" value="NZ_JAQNDK010000002.1"/>
</dbReference>
<sequence>MNKDIGPLAGKKAIVIGGSRGIGAALVKRFAREGAAVAFTYVSSPDRARELVAAVESEGGRAIALQADSADASALEGAIAEAARALGGLDVLVNNAGILIFGNADEYSLEDFDRMFAVNVRGVFVAAKAAANHLSRGGKIFVIGSNTAERAMLAGLTVYGTTKAAVARLVRGLALDFAPRGISVVNIQPGPTTTDMMPLDGPHVDWVRNQSPEKRIADPDEIARFVAYLARPESTYINGVSLTIDGGFMA</sequence>
<dbReference type="EMBL" id="JAQNDK010000002">
    <property type="protein sequence ID" value="MDC0679112.1"/>
    <property type="molecule type" value="Genomic_DNA"/>
</dbReference>
<dbReference type="SUPFAM" id="SSF51735">
    <property type="entry name" value="NAD(P)-binding Rossmann-fold domains"/>
    <property type="match status" value="1"/>
</dbReference>
<dbReference type="InterPro" id="IPR020904">
    <property type="entry name" value="Sc_DH/Rdtase_CS"/>
</dbReference>
<reference evidence="3 4" key="1">
    <citation type="submission" date="2023-01" db="EMBL/GenBank/DDBJ databases">
        <title>Minimal conservation of predation-associated metabolite biosynthetic gene clusters underscores biosynthetic potential of Myxococcota including descriptions for ten novel species: Archangium lansinium sp. nov., Myxococcus landrumus sp. nov., Nannocystis bai.</title>
        <authorList>
            <person name="Ahearne A."/>
            <person name="Stevens C."/>
            <person name="Dowd S."/>
        </authorList>
    </citation>
    <scope>NUCLEOTIDE SEQUENCE [LARGE SCALE GENOMIC DNA]</scope>
    <source>
        <strain evidence="3 4">WIWO2</strain>
    </source>
</reference>
<dbReference type="Gene3D" id="3.40.50.720">
    <property type="entry name" value="NAD(P)-binding Rossmann-like Domain"/>
    <property type="match status" value="1"/>
</dbReference>
<dbReference type="PRINTS" id="PR00081">
    <property type="entry name" value="GDHRDH"/>
</dbReference>
<proteinExistence type="inferred from homology"/>
<dbReference type="Pfam" id="PF13561">
    <property type="entry name" value="adh_short_C2"/>
    <property type="match status" value="1"/>
</dbReference>
<gene>
    <name evidence="3" type="ORF">POL72_15315</name>
</gene>
<dbReference type="Proteomes" id="UP001217485">
    <property type="component" value="Unassembled WGS sequence"/>
</dbReference>
<evidence type="ECO:0000313" key="3">
    <source>
        <dbReference type="EMBL" id="MDC0679112.1"/>
    </source>
</evidence>
<comment type="similarity">
    <text evidence="1">Belongs to the short-chain dehydrogenases/reductases (SDR) family.</text>
</comment>
<dbReference type="PRINTS" id="PR00080">
    <property type="entry name" value="SDRFAMILY"/>
</dbReference>